<dbReference type="GO" id="GO:0009897">
    <property type="term" value="C:external side of plasma membrane"/>
    <property type="evidence" value="ECO:0007669"/>
    <property type="project" value="TreeGrafter"/>
</dbReference>
<dbReference type="GO" id="GO:0007399">
    <property type="term" value="P:nervous system development"/>
    <property type="evidence" value="ECO:0007669"/>
    <property type="project" value="TreeGrafter"/>
</dbReference>
<evidence type="ECO:0008006" key="3">
    <source>
        <dbReference type="Google" id="ProtNLM"/>
    </source>
</evidence>
<evidence type="ECO:0000313" key="2">
    <source>
        <dbReference type="EnsemblMetazoa" id="MDOA014964-PB"/>
    </source>
</evidence>
<feature type="compositionally biased region" description="Low complexity" evidence="1">
    <location>
        <begin position="362"/>
        <end position="380"/>
    </location>
</feature>
<protein>
    <recommendedName>
        <fullName evidence="3">GDNF/GAS1 domain-containing protein</fullName>
    </recommendedName>
</protein>
<evidence type="ECO:0000256" key="1">
    <source>
        <dbReference type="SAM" id="MobiDB-lite"/>
    </source>
</evidence>
<dbReference type="GO" id="GO:0038023">
    <property type="term" value="F:signaling receptor activity"/>
    <property type="evidence" value="ECO:0007669"/>
    <property type="project" value="InterPro"/>
</dbReference>
<dbReference type="InterPro" id="IPR003438">
    <property type="entry name" value="GDNF_rcpt"/>
</dbReference>
<dbReference type="AlphaFoldDB" id="A0A1I8NGP8"/>
<accession>A0A1I8NGP8</accession>
<reference evidence="2" key="1">
    <citation type="submission" date="2020-05" db="UniProtKB">
        <authorList>
            <consortium name="EnsemblMetazoa"/>
        </authorList>
    </citation>
    <scope>IDENTIFICATION</scope>
    <source>
        <strain evidence="2">Aabys</strain>
    </source>
</reference>
<dbReference type="InterPro" id="IPR037193">
    <property type="entry name" value="GDNF_alpha"/>
</dbReference>
<sequence length="573" mass="64209">MVSCSTVTVTKCQAALRTLQAFQFFRPTCLCKEPGMDPDCNHFRDFLFDHPCGFVLKKDACHDSWTNLRLSPMFGCICPNNHMKKRCDRIFNIVNHNPDACHDSWTNLRLSPMFGCICPNNHMKKRCDRIFNIVNHNPCVDRLIFFPNGLTPKLKQQFKQEKLKKKQQQMSSKQQRHQQQQGQHQFSHGNSSSSRHYPQHGHGFGAISAGAESENLNNDIEDIRSKDHHHHQQQHHFDNRGGGGDDYMETGDDVYPAHRHSANANAGGPETNANADAGQKEEEVEDEEDGEDAEDYDDYDDRIRAEIYSSYPHYLHPPSWGLNNPLVLASHSPHTSEDDDVVVEIGVAGGGGAVTSSPSFRSTSQTYPSMSSSMPSTPMPTTSTITALPGVIILKHPKKYDDDDPSRTGMHHQFDYDLQHSVDDVVVVVDTGGSRTHKFGGGISGSGGISIDIGTIQTTGLGNQNHVDGDDIHDMHRQTYYSHTNDDDIHYKHNQHRQQQQQQPTATIFNGLPTTVATRLANGSTIFFNEHHISSTKLHKLPIFNDDFTTGSDILTHRTYEGETTINSAMDER</sequence>
<dbReference type="VEuPathDB" id="VectorBase:MDOA014964"/>
<feature type="compositionally biased region" description="Acidic residues" evidence="1">
    <location>
        <begin position="282"/>
        <end position="299"/>
    </location>
</feature>
<dbReference type="EnsemblMetazoa" id="MDOA014964-RB">
    <property type="protein sequence ID" value="MDOA014964-PB"/>
    <property type="gene ID" value="MDOA014964"/>
</dbReference>
<dbReference type="SUPFAM" id="SSF110035">
    <property type="entry name" value="GDNF receptor-like"/>
    <property type="match status" value="2"/>
</dbReference>
<feature type="compositionally biased region" description="Low complexity" evidence="1">
    <location>
        <begin position="168"/>
        <end position="196"/>
    </location>
</feature>
<dbReference type="PANTHER" id="PTHR10269">
    <property type="entry name" value="GDNF RECEPTOR ALPHA"/>
    <property type="match status" value="1"/>
</dbReference>
<dbReference type="PANTHER" id="PTHR10269:SF12">
    <property type="entry name" value="GLIAL CELL LINE-DERIVED NEUROTROPHIC FAMILY RECEPTOR-LIKE, ISOFORM E"/>
    <property type="match status" value="1"/>
</dbReference>
<feature type="region of interest" description="Disordered" evidence="1">
    <location>
        <begin position="157"/>
        <end position="207"/>
    </location>
</feature>
<feature type="region of interest" description="Disordered" evidence="1">
    <location>
        <begin position="354"/>
        <end position="380"/>
    </location>
</feature>
<feature type="region of interest" description="Disordered" evidence="1">
    <location>
        <begin position="226"/>
        <end position="299"/>
    </location>
</feature>
<organism evidence="2">
    <name type="scientific">Musca domestica</name>
    <name type="common">House fly</name>
    <dbReference type="NCBI Taxonomy" id="7370"/>
    <lineage>
        <taxon>Eukaryota</taxon>
        <taxon>Metazoa</taxon>
        <taxon>Ecdysozoa</taxon>
        <taxon>Arthropoda</taxon>
        <taxon>Hexapoda</taxon>
        <taxon>Insecta</taxon>
        <taxon>Pterygota</taxon>
        <taxon>Neoptera</taxon>
        <taxon>Endopterygota</taxon>
        <taxon>Diptera</taxon>
        <taxon>Brachycera</taxon>
        <taxon>Muscomorpha</taxon>
        <taxon>Muscoidea</taxon>
        <taxon>Muscidae</taxon>
        <taxon>Musca</taxon>
    </lineage>
</organism>
<name>A0A1I8NGP8_MUSDO</name>
<dbReference type="GO" id="GO:0043235">
    <property type="term" value="C:receptor complex"/>
    <property type="evidence" value="ECO:0007669"/>
    <property type="project" value="TreeGrafter"/>
</dbReference>
<dbReference type="STRING" id="7370.A0A1I8NGP8"/>
<dbReference type="VEuPathDB" id="VectorBase:MDOMA2_020127"/>
<proteinExistence type="predicted"/>